<comment type="caution">
    <text evidence="3">The sequence shown here is derived from an EMBL/GenBank/DDBJ whole genome shotgun (WGS) entry which is preliminary data.</text>
</comment>
<protein>
    <submittedName>
        <fullName evidence="3">Uncharacterized protein</fullName>
    </submittedName>
</protein>
<reference evidence="3" key="1">
    <citation type="submission" date="2020-06" db="EMBL/GenBank/DDBJ databases">
        <authorList>
            <person name="Li T."/>
            <person name="Hu X."/>
            <person name="Zhang T."/>
            <person name="Song X."/>
            <person name="Zhang H."/>
            <person name="Dai N."/>
            <person name="Sheng W."/>
            <person name="Hou X."/>
            <person name="Wei L."/>
        </authorList>
    </citation>
    <scope>NUCLEOTIDE SEQUENCE</scope>
    <source>
        <strain evidence="3">G02</strain>
        <tissue evidence="3">Leaf</tissue>
    </source>
</reference>
<evidence type="ECO:0000313" key="3">
    <source>
        <dbReference type="EMBL" id="KAL0378910.1"/>
    </source>
</evidence>
<organism evidence="3">
    <name type="scientific">Sesamum radiatum</name>
    <name type="common">Black benniseed</name>
    <dbReference type="NCBI Taxonomy" id="300843"/>
    <lineage>
        <taxon>Eukaryota</taxon>
        <taxon>Viridiplantae</taxon>
        <taxon>Streptophyta</taxon>
        <taxon>Embryophyta</taxon>
        <taxon>Tracheophyta</taxon>
        <taxon>Spermatophyta</taxon>
        <taxon>Magnoliopsida</taxon>
        <taxon>eudicotyledons</taxon>
        <taxon>Gunneridae</taxon>
        <taxon>Pentapetalae</taxon>
        <taxon>asterids</taxon>
        <taxon>lamiids</taxon>
        <taxon>Lamiales</taxon>
        <taxon>Pedaliaceae</taxon>
        <taxon>Sesamum</taxon>
    </lineage>
</organism>
<name>A0AAW2RG60_SESRA</name>
<reference evidence="3" key="2">
    <citation type="journal article" date="2024" name="Plant">
        <title>Genomic evolution and insights into agronomic trait innovations of Sesamum species.</title>
        <authorList>
            <person name="Miao H."/>
            <person name="Wang L."/>
            <person name="Qu L."/>
            <person name="Liu H."/>
            <person name="Sun Y."/>
            <person name="Le M."/>
            <person name="Wang Q."/>
            <person name="Wei S."/>
            <person name="Zheng Y."/>
            <person name="Lin W."/>
            <person name="Duan Y."/>
            <person name="Cao H."/>
            <person name="Xiong S."/>
            <person name="Wang X."/>
            <person name="Wei L."/>
            <person name="Li C."/>
            <person name="Ma Q."/>
            <person name="Ju M."/>
            <person name="Zhao R."/>
            <person name="Li G."/>
            <person name="Mu C."/>
            <person name="Tian Q."/>
            <person name="Mei H."/>
            <person name="Zhang T."/>
            <person name="Gao T."/>
            <person name="Zhang H."/>
        </authorList>
    </citation>
    <scope>NUCLEOTIDE SEQUENCE</scope>
    <source>
        <strain evidence="3">G02</strain>
    </source>
</reference>
<dbReference type="EMBL" id="JACGWJ010000013">
    <property type="protein sequence ID" value="KAL0378910.1"/>
    <property type="molecule type" value="Genomic_DNA"/>
</dbReference>
<feature type="coiled-coil region" evidence="1">
    <location>
        <begin position="52"/>
        <end position="135"/>
    </location>
</feature>
<feature type="region of interest" description="Disordered" evidence="2">
    <location>
        <begin position="29"/>
        <end position="51"/>
    </location>
</feature>
<dbReference type="AlphaFoldDB" id="A0AAW2RG60"/>
<sequence length="167" mass="18752">MNVHRSLPWLTSLHRSYLLDQLKHKVQSIDADEESETSHSMTTTPPLGMEKGNLHEQHLKEAKDRLQDVQAKASEGASKVQSIMDELEHIEKEIVALKGRRTSLCTALKGQKQLNHDVQVKVHEVEEDIAALENTAPLDDAMVEDLESSKANLEDPKEDLKSLNPFA</sequence>
<accession>A0AAW2RG60</accession>
<evidence type="ECO:0000256" key="1">
    <source>
        <dbReference type="SAM" id="Coils"/>
    </source>
</evidence>
<evidence type="ECO:0000256" key="2">
    <source>
        <dbReference type="SAM" id="MobiDB-lite"/>
    </source>
</evidence>
<proteinExistence type="predicted"/>
<keyword evidence="1" id="KW-0175">Coiled coil</keyword>
<gene>
    <name evidence="3" type="ORF">Sradi_3196500</name>
</gene>